<name>A0A255Z3H8_9PROT</name>
<keyword evidence="1" id="KW-0732">Signal</keyword>
<proteinExistence type="predicted"/>
<comment type="caution">
    <text evidence="2">The sequence shown here is derived from an EMBL/GenBank/DDBJ whole genome shotgun (WGS) entry which is preliminary data.</text>
</comment>
<dbReference type="InterPro" id="IPR046715">
    <property type="entry name" value="DUF6607"/>
</dbReference>
<feature type="signal peptide" evidence="1">
    <location>
        <begin position="1"/>
        <end position="22"/>
    </location>
</feature>
<reference evidence="2 3" key="1">
    <citation type="submission" date="2017-07" db="EMBL/GenBank/DDBJ databases">
        <title>Niveispirillum cyanobacteriorum sp. nov., isolated from cyanobacterial aggregates in a eutrophic lake.</title>
        <authorList>
            <person name="Cai H."/>
        </authorList>
    </citation>
    <scope>NUCLEOTIDE SEQUENCE [LARGE SCALE GENOMIC DNA]</scope>
    <source>
        <strain evidence="3">TH1-14</strain>
    </source>
</reference>
<dbReference type="OrthoDB" id="8564954at2"/>
<feature type="chain" id="PRO_5012807135" evidence="1">
    <location>
        <begin position="23"/>
        <end position="331"/>
    </location>
</feature>
<accession>A0A255Z3H8</accession>
<organism evidence="2 3">
    <name type="scientific">Niveispirillum lacus</name>
    <dbReference type="NCBI Taxonomy" id="1981099"/>
    <lineage>
        <taxon>Bacteria</taxon>
        <taxon>Pseudomonadati</taxon>
        <taxon>Pseudomonadota</taxon>
        <taxon>Alphaproteobacteria</taxon>
        <taxon>Rhodospirillales</taxon>
        <taxon>Azospirillaceae</taxon>
        <taxon>Niveispirillum</taxon>
    </lineage>
</organism>
<evidence type="ECO:0000313" key="3">
    <source>
        <dbReference type="Proteomes" id="UP000216998"/>
    </source>
</evidence>
<sequence>MYKSLKAGLAALALLATLPAAAQVDCGKPDCTAFNADRAAILAMAGTYRVKFDFKETVAIAPGYEPIEPKRSGGFEAVRVIEDTGRTIRLQHLLVVKGEDDKPVVIKHWRQDWTYEPETVLTYEGPDQWKVTPVPAAQRTDAWAQTVWQTDDSPRYGGVGQWKHDRGEHRWISGETGRPLARRDAVRKPIYDRYFGTNRHALTHQGWVHEQDNAKAGMRDGKLTTIVHEVVLNSYVPSTDFDFQAADDYMAKTATFWAAVRKHWDDIAAQHGGIHLVQEADNGSSTGKQLMELAGKVAKGETGTADAVSQARHLITGATGPAAATAGASRG</sequence>
<dbReference type="EMBL" id="NOXU01000024">
    <property type="protein sequence ID" value="OYQ35981.1"/>
    <property type="molecule type" value="Genomic_DNA"/>
</dbReference>
<gene>
    <name evidence="2" type="ORF">CHU95_06940</name>
</gene>
<keyword evidence="3" id="KW-1185">Reference proteome</keyword>
<dbReference type="Proteomes" id="UP000216998">
    <property type="component" value="Unassembled WGS sequence"/>
</dbReference>
<evidence type="ECO:0000256" key="1">
    <source>
        <dbReference type="SAM" id="SignalP"/>
    </source>
</evidence>
<dbReference type="AlphaFoldDB" id="A0A255Z3H8"/>
<dbReference type="RefSeq" id="WP_094455060.1">
    <property type="nucleotide sequence ID" value="NZ_NOXU01000024.1"/>
</dbReference>
<evidence type="ECO:0000313" key="2">
    <source>
        <dbReference type="EMBL" id="OYQ35981.1"/>
    </source>
</evidence>
<protein>
    <submittedName>
        <fullName evidence="2">Uncharacterized protein</fullName>
    </submittedName>
</protein>
<dbReference type="Pfam" id="PF20311">
    <property type="entry name" value="DUF6607"/>
    <property type="match status" value="1"/>
</dbReference>